<gene>
    <name evidence="2" type="ORF">A2Y67_00195</name>
</gene>
<accession>A0A1G1XQU3</accession>
<reference evidence="2 3" key="1">
    <citation type="journal article" date="2016" name="Nat. Commun.">
        <title>Thousands of microbial genomes shed light on interconnected biogeochemical processes in an aquifer system.</title>
        <authorList>
            <person name="Anantharaman K."/>
            <person name="Brown C.T."/>
            <person name="Hug L.A."/>
            <person name="Sharon I."/>
            <person name="Castelle C.J."/>
            <person name="Probst A.J."/>
            <person name="Thomas B.C."/>
            <person name="Singh A."/>
            <person name="Wilkins M.J."/>
            <person name="Karaoz U."/>
            <person name="Brodie E.L."/>
            <person name="Williams K.H."/>
            <person name="Hubbard S.S."/>
            <person name="Banfield J.F."/>
        </authorList>
    </citation>
    <scope>NUCLEOTIDE SEQUENCE [LARGE SCALE GENOMIC DNA]</scope>
</reference>
<evidence type="ECO:0000313" key="3">
    <source>
        <dbReference type="Proteomes" id="UP000176260"/>
    </source>
</evidence>
<proteinExistence type="predicted"/>
<evidence type="ECO:0000256" key="1">
    <source>
        <dbReference type="SAM" id="Phobius"/>
    </source>
</evidence>
<feature type="transmembrane region" description="Helical" evidence="1">
    <location>
        <begin position="12"/>
        <end position="35"/>
    </location>
</feature>
<keyword evidence="1" id="KW-1133">Transmembrane helix</keyword>
<evidence type="ECO:0000313" key="2">
    <source>
        <dbReference type="EMBL" id="OGY42449.1"/>
    </source>
</evidence>
<dbReference type="Proteomes" id="UP000176260">
    <property type="component" value="Unassembled WGS sequence"/>
</dbReference>
<keyword evidence="1" id="KW-0812">Transmembrane</keyword>
<evidence type="ECO:0008006" key="4">
    <source>
        <dbReference type="Google" id="ProtNLM"/>
    </source>
</evidence>
<organism evidence="2 3">
    <name type="scientific">Candidatus Buchananbacteria bacterium RBG_13_39_9</name>
    <dbReference type="NCBI Taxonomy" id="1797531"/>
    <lineage>
        <taxon>Bacteria</taxon>
        <taxon>Candidatus Buchananiibacteriota</taxon>
    </lineage>
</organism>
<sequence>MNKKYKKNGYIALITLIIIGAIALVIAISITFISLNQKNFIISHNRTLRNYYLANACANYGILQLQKNLEYKGQETITIDESICQIEDVQGSGEKDRVIITSSKIADQLKRLKIELDQIKPKTIVKSWGEISQ</sequence>
<protein>
    <recommendedName>
        <fullName evidence="4">Type II secretion system protein GspI C-terminal domain-containing protein</fullName>
    </recommendedName>
</protein>
<name>A0A1G1XQU3_9BACT</name>
<comment type="caution">
    <text evidence="2">The sequence shown here is derived from an EMBL/GenBank/DDBJ whole genome shotgun (WGS) entry which is preliminary data.</text>
</comment>
<keyword evidence="1" id="KW-0472">Membrane</keyword>
<dbReference type="AlphaFoldDB" id="A0A1G1XQU3"/>
<dbReference type="EMBL" id="MHIA01000013">
    <property type="protein sequence ID" value="OGY42449.1"/>
    <property type="molecule type" value="Genomic_DNA"/>
</dbReference>